<dbReference type="AlphaFoldDB" id="A0A9X2AUT1"/>
<keyword evidence="3" id="KW-0695">RNA-directed DNA polymerase</keyword>
<protein>
    <submittedName>
        <fullName evidence="3">Reverse transcriptase/maturase family protein</fullName>
    </submittedName>
</protein>
<organism evidence="3 4">
    <name type="scientific">Vibrio gelatinilyticus</name>
    <dbReference type="NCBI Taxonomy" id="2893468"/>
    <lineage>
        <taxon>Bacteria</taxon>
        <taxon>Pseudomonadati</taxon>
        <taxon>Pseudomonadota</taxon>
        <taxon>Gammaproteobacteria</taxon>
        <taxon>Vibrionales</taxon>
        <taxon>Vibrionaceae</taxon>
        <taxon>Vibrio</taxon>
    </lineage>
</organism>
<dbReference type="InterPro" id="IPR000477">
    <property type="entry name" value="RT_dom"/>
</dbReference>
<keyword evidence="4" id="KW-1185">Reference proteome</keyword>
<dbReference type="PANTHER" id="PTHR34047:SF8">
    <property type="entry name" value="PROTEIN YKFC"/>
    <property type="match status" value="1"/>
</dbReference>
<dbReference type="PROSITE" id="PS50878">
    <property type="entry name" value="RT_POL"/>
    <property type="match status" value="1"/>
</dbReference>
<evidence type="ECO:0000313" key="4">
    <source>
        <dbReference type="Proteomes" id="UP001139488"/>
    </source>
</evidence>
<feature type="domain" description="Reverse transcriptase" evidence="2">
    <location>
        <begin position="1"/>
        <end position="263"/>
    </location>
</feature>
<name>A0A9X2AUT1_9VIBR</name>
<dbReference type="EMBL" id="JAJNNZ010000002">
    <property type="protein sequence ID" value="MCJ2375655.1"/>
    <property type="molecule type" value="Genomic_DNA"/>
</dbReference>
<evidence type="ECO:0000256" key="1">
    <source>
        <dbReference type="ARBA" id="ARBA00034120"/>
    </source>
</evidence>
<accession>A0A9X2AUT1</accession>
<evidence type="ECO:0000313" key="3">
    <source>
        <dbReference type="EMBL" id="MCJ2375655.1"/>
    </source>
</evidence>
<comment type="similarity">
    <text evidence="1">Belongs to the bacterial reverse transcriptase family.</text>
</comment>
<dbReference type="SUPFAM" id="SSF56672">
    <property type="entry name" value="DNA/RNA polymerases"/>
    <property type="match status" value="1"/>
</dbReference>
<dbReference type="InterPro" id="IPR051083">
    <property type="entry name" value="GrpII_Intron_Splice-Mob/Def"/>
</dbReference>
<keyword evidence="3" id="KW-0548">Nucleotidyltransferase</keyword>
<dbReference type="InterPro" id="IPR043502">
    <property type="entry name" value="DNA/RNA_pol_sf"/>
</dbReference>
<dbReference type="CDD" id="cd01651">
    <property type="entry name" value="RT_G2_intron"/>
    <property type="match status" value="1"/>
</dbReference>
<proteinExistence type="inferred from homology"/>
<dbReference type="GO" id="GO:0003964">
    <property type="term" value="F:RNA-directed DNA polymerase activity"/>
    <property type="evidence" value="ECO:0007669"/>
    <property type="project" value="UniProtKB-KW"/>
</dbReference>
<keyword evidence="3" id="KW-0808">Transferase</keyword>
<comment type="caution">
    <text evidence="3">The sequence shown here is derived from an EMBL/GenBank/DDBJ whole genome shotgun (WGS) entry which is preliminary data.</text>
</comment>
<dbReference type="PANTHER" id="PTHR34047">
    <property type="entry name" value="NUCLEAR INTRON MATURASE 1, MITOCHONDRIAL-RELATED"/>
    <property type="match status" value="1"/>
</dbReference>
<dbReference type="Pfam" id="PF00078">
    <property type="entry name" value="RVT_1"/>
    <property type="match status" value="1"/>
</dbReference>
<dbReference type="RefSeq" id="WP_244354898.1">
    <property type="nucleotide sequence ID" value="NZ_JAJNNZ010000002.1"/>
</dbReference>
<sequence>MKRLGNLWDKVTSFSNLYLAYKKAAKGKRNQVKVAQFSYQLEAELFAMQAELRSGSYRFGGYRKFIIFDRKPREISAAPFRDRVLHHAIMNVLEPIFEARFYHHSYACRKGKGAHLAVNVYQVWARKYRYVLKLDIRSFFASINNKILFDKIKRVIKDKPLLFLIRELLKSPQQLVGLPMGNLTSQCFANLFLNELDHKVASQSPAYLRYVDDLTIMSNCKSQLWAIQNVIESELVAIGLVLHPRKQSLLRTVQKVDMLGYKVSSTRRWVRNDNGYRFARKYRQKHRRYIQGKLPLDFVKASMMAWIGHAVHGESVGLRRAIISPLNWAVSAQ</sequence>
<gene>
    <name evidence="3" type="ORF">LNL84_02290</name>
</gene>
<dbReference type="Proteomes" id="UP001139488">
    <property type="component" value="Unassembled WGS sequence"/>
</dbReference>
<reference evidence="3" key="1">
    <citation type="submission" date="2021-11" db="EMBL/GenBank/DDBJ databases">
        <title>Vibrio ZSDE26 sp. nov. and Vibrio ZSDZ34 sp. nov., isolated from coastal seawater in Qingdao.</title>
        <authorList>
            <person name="Zhang P."/>
        </authorList>
    </citation>
    <scope>NUCLEOTIDE SEQUENCE</scope>
    <source>
        <strain evidence="3">ZSDZ34</strain>
    </source>
</reference>
<evidence type="ECO:0000259" key="2">
    <source>
        <dbReference type="PROSITE" id="PS50878"/>
    </source>
</evidence>